<dbReference type="AlphaFoldDB" id="A0A8J6TC96"/>
<reference evidence="1 2" key="1">
    <citation type="submission" date="2020-08" db="EMBL/GenBank/DDBJ databases">
        <title>Bridging the membrane lipid divide: bacteria of the FCB group superphylum have the potential to synthesize archaeal ether lipids.</title>
        <authorList>
            <person name="Villanueva L."/>
            <person name="Von Meijenfeldt F.A.B."/>
            <person name="Westbye A.B."/>
            <person name="Yadav S."/>
            <person name="Hopmans E.C."/>
            <person name="Dutilh B.E."/>
            <person name="Sinninghe Damste J.S."/>
        </authorList>
    </citation>
    <scope>NUCLEOTIDE SEQUENCE [LARGE SCALE GENOMIC DNA]</scope>
    <source>
        <strain evidence="1">NIOZ-UU82</strain>
    </source>
</reference>
<dbReference type="InterPro" id="IPR035093">
    <property type="entry name" value="RelE/ParE_toxin_dom_sf"/>
</dbReference>
<dbReference type="PANTHER" id="PTHR40266">
    <property type="entry name" value="TOXIN HIGB-1"/>
    <property type="match status" value="1"/>
</dbReference>
<comment type="caution">
    <text evidence="1">The sequence shown here is derived from an EMBL/GenBank/DDBJ whole genome shotgun (WGS) entry which is preliminary data.</text>
</comment>
<evidence type="ECO:0000313" key="1">
    <source>
        <dbReference type="EMBL" id="MBC8200115.1"/>
    </source>
</evidence>
<name>A0A8J6TC96_9BACT</name>
<dbReference type="Gene3D" id="3.30.2310.20">
    <property type="entry name" value="RelE-like"/>
    <property type="match status" value="1"/>
</dbReference>
<dbReference type="Proteomes" id="UP000603545">
    <property type="component" value="Unassembled WGS sequence"/>
</dbReference>
<organism evidence="1 2">
    <name type="scientific">Candidatus Desulfaltia bathyphila</name>
    <dbReference type="NCBI Taxonomy" id="2841697"/>
    <lineage>
        <taxon>Bacteria</taxon>
        <taxon>Pseudomonadati</taxon>
        <taxon>Thermodesulfobacteriota</taxon>
        <taxon>Desulfobacteria</taxon>
        <taxon>Desulfobacterales</taxon>
        <taxon>Desulfobacterales incertae sedis</taxon>
        <taxon>Candidatus Desulfaltia</taxon>
    </lineage>
</organism>
<dbReference type="SUPFAM" id="SSF143011">
    <property type="entry name" value="RelE-like"/>
    <property type="match status" value="1"/>
</dbReference>
<protein>
    <submittedName>
        <fullName evidence="1">Type II toxin-antitoxin system RelE/ParE family toxin</fullName>
    </submittedName>
</protein>
<dbReference type="EMBL" id="JACNLL010000076">
    <property type="protein sequence ID" value="MBC8200115.1"/>
    <property type="molecule type" value="Genomic_DNA"/>
</dbReference>
<accession>A0A8J6TC96</accession>
<proteinExistence type="predicted"/>
<sequence length="95" mass="10757">MIRSWANSRSRRFYEQGKTSKFGGMDTDAAEDLLAILDAAESLKDISPLKSVGLHKLFGNRAGQWAMTINGPWRICFRFKDGDAFDVEITDYHRG</sequence>
<evidence type="ECO:0000313" key="2">
    <source>
        <dbReference type="Proteomes" id="UP000603545"/>
    </source>
</evidence>
<dbReference type="PANTHER" id="PTHR40266:SF2">
    <property type="entry name" value="TOXIN HIGB-1"/>
    <property type="match status" value="1"/>
</dbReference>
<gene>
    <name evidence="1" type="ORF">H8E80_08770</name>
</gene>
<dbReference type="Pfam" id="PF05015">
    <property type="entry name" value="HigB-like_toxin"/>
    <property type="match status" value="1"/>
</dbReference>
<dbReference type="InterPro" id="IPR007711">
    <property type="entry name" value="HigB-1"/>
</dbReference>